<feature type="region of interest" description="Disordered" evidence="1">
    <location>
        <begin position="459"/>
        <end position="550"/>
    </location>
</feature>
<feature type="compositionally biased region" description="Polar residues" evidence="1">
    <location>
        <begin position="148"/>
        <end position="165"/>
    </location>
</feature>
<feature type="region of interest" description="Disordered" evidence="1">
    <location>
        <begin position="239"/>
        <end position="293"/>
    </location>
</feature>
<gene>
    <name evidence="2" type="ORF">SAMD00023353_0801910</name>
</gene>
<reference evidence="2" key="1">
    <citation type="submission" date="2016-03" db="EMBL/GenBank/DDBJ databases">
        <title>Draft genome sequence of Rosellinia necatrix.</title>
        <authorList>
            <person name="Kanematsu S."/>
        </authorList>
    </citation>
    <scope>NUCLEOTIDE SEQUENCE [LARGE SCALE GENOMIC DNA]</scope>
    <source>
        <strain evidence="2">W97</strain>
    </source>
</reference>
<feature type="compositionally biased region" description="Polar residues" evidence="1">
    <location>
        <begin position="496"/>
        <end position="528"/>
    </location>
</feature>
<dbReference type="Proteomes" id="UP000054516">
    <property type="component" value="Unassembled WGS sequence"/>
</dbReference>
<feature type="compositionally biased region" description="Basic and acidic residues" evidence="1">
    <location>
        <begin position="112"/>
        <end position="126"/>
    </location>
</feature>
<evidence type="ECO:0000313" key="2">
    <source>
        <dbReference type="EMBL" id="GAP84872.1"/>
    </source>
</evidence>
<feature type="region of interest" description="Disordered" evidence="1">
    <location>
        <begin position="338"/>
        <end position="395"/>
    </location>
</feature>
<feature type="region of interest" description="Disordered" evidence="1">
    <location>
        <begin position="1"/>
        <end position="184"/>
    </location>
</feature>
<feature type="compositionally biased region" description="Polar residues" evidence="1">
    <location>
        <begin position="41"/>
        <end position="57"/>
    </location>
</feature>
<dbReference type="OrthoDB" id="5244599at2759"/>
<sequence length="550" mass="59101">MTSLTDMNAPGAYPVTPLNEEPPQEARRNKLHKRQDPRGWNGSTEQNAHSGSHNWAGSGTYVVGTPFTRGPDPTLSSRQDSSRQPLLHKETPRSLTHDGKRSYHSTGSSAAHIDDSPFSHSNDSHEPGLMTGAYSRVGTRDSAFAQEGNYTHNAMPDSQSPYGNDSNRRDDATQTDMPENIPVSPKLIHASNNALAKNNADHNTNAESGSCGDPKAKHHEAYWGDIPFGVGIYNGVTGHGSKESTTRQKPRYGQYDTAISPGIYNGVTGHGSKEPMSPKSSKRDRDATTNNDTSQQHAFLIGNNANIAAKMSDANQQERNSHSKGVLAGAGATAVGGYAAHKHSKKDINKDVRATNEKPTDERASGLRQRNLDAPLQPYDYKGDGTERTHRREEQSVPYTPVAAGPMEYNNEGQTLEEHPLSPGTWSIGRSSNLGRDLAAGAAAAAGVYGTHAYANRGRTEDHQSVSGDRVPLSTASYGTARKPTRNDAKGIARVTKTTGSCSSDSSHGGQYNVLPSGTPSGINLEQFESSKKHHKQGQSSTSLDDSTWL</sequence>
<evidence type="ECO:0000256" key="1">
    <source>
        <dbReference type="SAM" id="MobiDB-lite"/>
    </source>
</evidence>
<feature type="compositionally biased region" description="Basic and acidic residues" evidence="1">
    <location>
        <begin position="87"/>
        <end position="101"/>
    </location>
</feature>
<evidence type="ECO:0000313" key="3">
    <source>
        <dbReference type="Proteomes" id="UP000054516"/>
    </source>
</evidence>
<dbReference type="AlphaFoldDB" id="A0A1W2TB49"/>
<feature type="compositionally biased region" description="Basic and acidic residues" evidence="1">
    <location>
        <begin position="381"/>
        <end position="395"/>
    </location>
</feature>
<accession>A0A1W2TB49</accession>
<keyword evidence="3" id="KW-1185">Reference proteome</keyword>
<protein>
    <submittedName>
        <fullName evidence="2">Uncharacterized protein</fullName>
    </submittedName>
</protein>
<feature type="compositionally biased region" description="Polar residues" evidence="1">
    <location>
        <begin position="74"/>
        <end position="84"/>
    </location>
</feature>
<proteinExistence type="predicted"/>
<feature type="compositionally biased region" description="Basic and acidic residues" evidence="1">
    <location>
        <begin position="346"/>
        <end position="365"/>
    </location>
</feature>
<organism evidence="2">
    <name type="scientific">Rosellinia necatrix</name>
    <name type="common">White root-rot fungus</name>
    <dbReference type="NCBI Taxonomy" id="77044"/>
    <lineage>
        <taxon>Eukaryota</taxon>
        <taxon>Fungi</taxon>
        <taxon>Dikarya</taxon>
        <taxon>Ascomycota</taxon>
        <taxon>Pezizomycotina</taxon>
        <taxon>Sordariomycetes</taxon>
        <taxon>Xylariomycetidae</taxon>
        <taxon>Xylariales</taxon>
        <taxon>Xylariaceae</taxon>
        <taxon>Rosellinia</taxon>
    </lineage>
</organism>
<name>A0A1W2TB49_ROSNE</name>
<dbReference type="EMBL" id="DF977453">
    <property type="protein sequence ID" value="GAP84872.1"/>
    <property type="molecule type" value="Genomic_DNA"/>
</dbReference>